<keyword evidence="2" id="KW-1185">Reference proteome</keyword>
<reference evidence="1" key="1">
    <citation type="journal article" date="2021" name="Nat. Commun.">
        <title>Genetic determinants of endophytism in the Arabidopsis root mycobiome.</title>
        <authorList>
            <person name="Mesny F."/>
            <person name="Miyauchi S."/>
            <person name="Thiergart T."/>
            <person name="Pickel B."/>
            <person name="Atanasova L."/>
            <person name="Karlsson M."/>
            <person name="Huettel B."/>
            <person name="Barry K.W."/>
            <person name="Haridas S."/>
            <person name="Chen C."/>
            <person name="Bauer D."/>
            <person name="Andreopoulos W."/>
            <person name="Pangilinan J."/>
            <person name="LaButti K."/>
            <person name="Riley R."/>
            <person name="Lipzen A."/>
            <person name="Clum A."/>
            <person name="Drula E."/>
            <person name="Henrissat B."/>
            <person name="Kohler A."/>
            <person name="Grigoriev I.V."/>
            <person name="Martin F.M."/>
            <person name="Hacquard S."/>
        </authorList>
    </citation>
    <scope>NUCLEOTIDE SEQUENCE</scope>
    <source>
        <strain evidence="1">MPI-SDFR-AT-0068</strain>
    </source>
</reference>
<evidence type="ECO:0000313" key="1">
    <source>
        <dbReference type="EMBL" id="KAH7231016.1"/>
    </source>
</evidence>
<dbReference type="AlphaFoldDB" id="A0A8K0W5T1"/>
<protein>
    <recommendedName>
        <fullName evidence="3">Reverse transcriptase domain-containing protein</fullName>
    </recommendedName>
</protein>
<evidence type="ECO:0008006" key="3">
    <source>
        <dbReference type="Google" id="ProtNLM"/>
    </source>
</evidence>
<proteinExistence type="predicted"/>
<accession>A0A8K0W5T1</accession>
<evidence type="ECO:0000313" key="2">
    <source>
        <dbReference type="Proteomes" id="UP000813427"/>
    </source>
</evidence>
<name>A0A8K0W5T1_9HYPO</name>
<dbReference type="OrthoDB" id="4842715at2759"/>
<sequence length="274" mass="30073">MADYMPSSVRALPKSSVIDLVAALLHNIKEVFTCKKGRIGYTDNTAILSIGNIVDETATMAVSSVNEIKTDVMHFSHGKLRTAPTQAIILDPCREVGGEGKGRRLPLMRTDQYNTRPSAERCAECRQSMCRASAAPRFRGVVPGHIQATVEPAYKRHTNKQPIPPRENEEGFEPVHKSYHSRLEDNTYHRPLSGEWDNASRPAPRSTATQVLRTAQVARQHPSSREVDTTAPYGFTICQGNLPILNGPGRLGPIEVFNAKPTAALKGLKAALNL</sequence>
<dbReference type="EMBL" id="JAGPXF010000009">
    <property type="protein sequence ID" value="KAH7231016.1"/>
    <property type="molecule type" value="Genomic_DNA"/>
</dbReference>
<organism evidence="1 2">
    <name type="scientific">Fusarium tricinctum</name>
    <dbReference type="NCBI Taxonomy" id="61284"/>
    <lineage>
        <taxon>Eukaryota</taxon>
        <taxon>Fungi</taxon>
        <taxon>Dikarya</taxon>
        <taxon>Ascomycota</taxon>
        <taxon>Pezizomycotina</taxon>
        <taxon>Sordariomycetes</taxon>
        <taxon>Hypocreomycetidae</taxon>
        <taxon>Hypocreales</taxon>
        <taxon>Nectriaceae</taxon>
        <taxon>Fusarium</taxon>
        <taxon>Fusarium tricinctum species complex</taxon>
    </lineage>
</organism>
<dbReference type="Proteomes" id="UP000813427">
    <property type="component" value="Unassembled WGS sequence"/>
</dbReference>
<gene>
    <name evidence="1" type="ORF">BKA59DRAFT_461320</name>
</gene>
<comment type="caution">
    <text evidence="1">The sequence shown here is derived from an EMBL/GenBank/DDBJ whole genome shotgun (WGS) entry which is preliminary data.</text>
</comment>